<evidence type="ECO:0000313" key="3">
    <source>
        <dbReference type="Proteomes" id="UP001163046"/>
    </source>
</evidence>
<evidence type="ECO:0000313" key="2">
    <source>
        <dbReference type="EMBL" id="KAJ7378952.1"/>
    </source>
</evidence>
<reference evidence="2" key="1">
    <citation type="submission" date="2023-01" db="EMBL/GenBank/DDBJ databases">
        <title>Genome assembly of the deep-sea coral Lophelia pertusa.</title>
        <authorList>
            <person name="Herrera S."/>
            <person name="Cordes E."/>
        </authorList>
    </citation>
    <scope>NUCLEOTIDE SEQUENCE</scope>
    <source>
        <strain evidence="2">USNM1676648</strain>
        <tissue evidence="2">Polyp</tissue>
    </source>
</reference>
<proteinExistence type="predicted"/>
<dbReference type="Proteomes" id="UP001163046">
    <property type="component" value="Unassembled WGS sequence"/>
</dbReference>
<dbReference type="AlphaFoldDB" id="A0A9W9ZCB2"/>
<feature type="region of interest" description="Disordered" evidence="1">
    <location>
        <begin position="1"/>
        <end position="57"/>
    </location>
</feature>
<dbReference type="EMBL" id="MU826361">
    <property type="protein sequence ID" value="KAJ7378952.1"/>
    <property type="molecule type" value="Genomic_DNA"/>
</dbReference>
<feature type="compositionally biased region" description="Polar residues" evidence="1">
    <location>
        <begin position="35"/>
        <end position="47"/>
    </location>
</feature>
<protein>
    <submittedName>
        <fullName evidence="2">Uncharacterized protein</fullName>
    </submittedName>
</protein>
<sequence length="106" mass="12007">MTDHRENVNWSRFGLDPVGRTESSPPRPHHDQSSELKASGSTSSGNPNVKDLFDEDQGDKVSEKPWWKANFFVREPVLFGTWDGVFTSCMLNILRCHISQNRMDGG</sequence>
<gene>
    <name evidence="2" type="ORF">OS493_019651</name>
</gene>
<keyword evidence="3" id="KW-1185">Reference proteome</keyword>
<evidence type="ECO:0000256" key="1">
    <source>
        <dbReference type="SAM" id="MobiDB-lite"/>
    </source>
</evidence>
<dbReference type="OrthoDB" id="2020542at2759"/>
<comment type="caution">
    <text evidence="2">The sequence shown here is derived from an EMBL/GenBank/DDBJ whole genome shotgun (WGS) entry which is preliminary data.</text>
</comment>
<organism evidence="2 3">
    <name type="scientific">Desmophyllum pertusum</name>
    <dbReference type="NCBI Taxonomy" id="174260"/>
    <lineage>
        <taxon>Eukaryota</taxon>
        <taxon>Metazoa</taxon>
        <taxon>Cnidaria</taxon>
        <taxon>Anthozoa</taxon>
        <taxon>Hexacorallia</taxon>
        <taxon>Scleractinia</taxon>
        <taxon>Caryophylliina</taxon>
        <taxon>Caryophylliidae</taxon>
        <taxon>Desmophyllum</taxon>
    </lineage>
</organism>
<accession>A0A9W9ZCB2</accession>
<name>A0A9W9ZCB2_9CNID</name>